<dbReference type="Proteomes" id="UP000217507">
    <property type="component" value="Plasmid Plasmid3 dna"/>
</dbReference>
<dbReference type="SUPFAM" id="SSF52777">
    <property type="entry name" value="CoA-dependent acyltransferases"/>
    <property type="match status" value="2"/>
</dbReference>
<evidence type="ECO:0000256" key="8">
    <source>
        <dbReference type="ARBA" id="ARBA00023315"/>
    </source>
</evidence>
<evidence type="ECO:0000313" key="14">
    <source>
        <dbReference type="EMBL" id="BAY73391.1"/>
    </source>
</evidence>
<evidence type="ECO:0000256" key="6">
    <source>
        <dbReference type="ARBA" id="ARBA00013449"/>
    </source>
</evidence>
<evidence type="ECO:0000256" key="7">
    <source>
        <dbReference type="ARBA" id="ARBA00022679"/>
    </source>
</evidence>
<dbReference type="Pfam" id="PF00668">
    <property type="entry name" value="Condensation"/>
    <property type="match status" value="1"/>
</dbReference>
<evidence type="ECO:0000256" key="9">
    <source>
        <dbReference type="ARBA" id="ARBA00030465"/>
    </source>
</evidence>
<evidence type="ECO:0000259" key="13">
    <source>
        <dbReference type="Pfam" id="PF16911"/>
    </source>
</evidence>
<evidence type="ECO:0000313" key="15">
    <source>
        <dbReference type="Proteomes" id="UP000217507"/>
    </source>
</evidence>
<dbReference type="Gene3D" id="3.30.559.30">
    <property type="entry name" value="Nonribosomal peptide synthetase, condensation domain"/>
    <property type="match status" value="1"/>
</dbReference>
<dbReference type="InterPro" id="IPR052058">
    <property type="entry name" value="Alcohol_O-acetyltransferase"/>
</dbReference>
<comment type="catalytic activity">
    <reaction evidence="3">
        <text>2 a mycocerosyl-[mycocerosic acid synthase] + a phthiodiolone = a dimycocerosyl phthiodiolone + 2 holo-[mycocerosic acid synthase].</text>
        <dbReference type="EC" id="2.3.1.282"/>
    </reaction>
</comment>
<evidence type="ECO:0000256" key="4">
    <source>
        <dbReference type="ARBA" id="ARBA00006558"/>
    </source>
</evidence>
<evidence type="ECO:0000256" key="11">
    <source>
        <dbReference type="ARBA" id="ARBA00033407"/>
    </source>
</evidence>
<dbReference type="EC" id="2.3.1.282" evidence="5"/>
<evidence type="ECO:0000256" key="10">
    <source>
        <dbReference type="ARBA" id="ARBA00032317"/>
    </source>
</evidence>
<dbReference type="InterPro" id="IPR001242">
    <property type="entry name" value="Condensation_dom"/>
</dbReference>
<evidence type="ECO:0000259" key="12">
    <source>
        <dbReference type="Pfam" id="PF00668"/>
    </source>
</evidence>
<dbReference type="Gene3D" id="3.30.559.10">
    <property type="entry name" value="Chloramphenicol acetyltransferase-like domain"/>
    <property type="match status" value="1"/>
</dbReference>
<geneLocation type="plasmid" evidence="14">
    <name>plasmid3</name>
</geneLocation>
<evidence type="ECO:0000256" key="3">
    <source>
        <dbReference type="ARBA" id="ARBA00001907"/>
    </source>
</evidence>
<sequence>MQRQLGIEERIFWLHDQAIPLHFTVAAKVIGELHVDSLQQVLASVQQRHPLLGVRIVLDSFGNPWLTEDSASIPLRVVQRQSEQQWQQEVEQELAHPFNWNQAPLIRMVLVHAADCSELIITCHHAISDAMSAVYLLRDLLQAVGIPSSQQRILPERPAYEYLTPNAHKIQPPTGKSQLELVNPSQTIPPAKSRHFRLLAWSLSPQETATVIRRCQQAQTSVHATICAAFLLAITQSTQSQNHTESQRLEQQPITLKSLTPINIRQFLTPPIQEDFGYYFTSSISAHTITPNLSLWDLAHVIKAQLNQKMLPDQIFAHLPEAQAFVATNPSVDVIEKMFQELYRYDVLVSNLGQLHIPTQYGHLQLEAVYGPSGAIHVANGRFIGVATLGDQMFFNLLYSESDTSLAQIEHIQQEAMQLLY</sequence>
<comment type="catalytic activity">
    <reaction evidence="2">
        <text>2 a mycocerosyl-[mycocerosic acid synthase] + a phenolphthiocerol = a dimycocerosyl phenolphthiocerol + 2 holo-[mycocerosic acid synthase].</text>
        <dbReference type="EC" id="2.3.1.282"/>
    </reaction>
</comment>
<dbReference type="PANTHER" id="PTHR28037">
    <property type="entry name" value="ALCOHOL O-ACETYLTRANSFERASE 1-RELATED"/>
    <property type="match status" value="1"/>
</dbReference>
<keyword evidence="14" id="KW-0614">Plasmid</keyword>
<name>A0A1Z4KWH6_ANAVA</name>
<proteinExistence type="inferred from homology"/>
<evidence type="ECO:0000256" key="2">
    <source>
        <dbReference type="ARBA" id="ARBA00000625"/>
    </source>
</evidence>
<protein>
    <recommendedName>
        <fullName evidence="6">Phthiocerol/phthiodiolone dimycocerosyl transferase</fullName>
        <ecNumber evidence="5">2.3.1.282</ecNumber>
    </recommendedName>
    <alternativeName>
        <fullName evidence="11">Acyltransferase PapA5</fullName>
    </alternativeName>
    <alternativeName>
        <fullName evidence="9">Phthiocerol/phthiodiolone O-acyltransferase</fullName>
    </alternativeName>
    <alternativeName>
        <fullName evidence="10">Polyketide synthase-associated protein A5</fullName>
    </alternativeName>
</protein>
<feature type="domain" description="Condensation" evidence="12">
    <location>
        <begin position="24"/>
        <end position="144"/>
    </location>
</feature>
<dbReference type="EMBL" id="AP018219">
    <property type="protein sequence ID" value="BAY73391.1"/>
    <property type="molecule type" value="Genomic_DNA"/>
</dbReference>
<dbReference type="GO" id="GO:0008610">
    <property type="term" value="P:lipid biosynthetic process"/>
    <property type="evidence" value="ECO:0007669"/>
    <property type="project" value="UniProtKB-ARBA"/>
</dbReference>
<dbReference type="Pfam" id="PF16911">
    <property type="entry name" value="PapA_C"/>
    <property type="match status" value="1"/>
</dbReference>
<gene>
    <name evidence="14" type="ORF">NIES23_62190</name>
</gene>
<keyword evidence="8" id="KW-0012">Acyltransferase</keyword>
<evidence type="ECO:0000256" key="5">
    <source>
        <dbReference type="ARBA" id="ARBA00012866"/>
    </source>
</evidence>
<organism evidence="14 15">
    <name type="scientific">Trichormus variabilis NIES-23</name>
    <dbReference type="NCBI Taxonomy" id="1973479"/>
    <lineage>
        <taxon>Bacteria</taxon>
        <taxon>Bacillati</taxon>
        <taxon>Cyanobacteriota</taxon>
        <taxon>Cyanophyceae</taxon>
        <taxon>Nostocales</taxon>
        <taxon>Nostocaceae</taxon>
        <taxon>Trichormus</taxon>
    </lineage>
</organism>
<evidence type="ECO:0000256" key="1">
    <source>
        <dbReference type="ARBA" id="ARBA00000026"/>
    </source>
</evidence>
<dbReference type="AlphaFoldDB" id="A0A1Z4KWH6"/>
<reference evidence="14 15" key="1">
    <citation type="submission" date="2017-06" db="EMBL/GenBank/DDBJ databases">
        <title>Genome sequencing of cyanobaciteial culture collection at National Institute for Environmental Studies (NIES).</title>
        <authorList>
            <person name="Hirose Y."/>
            <person name="Shimura Y."/>
            <person name="Fujisawa T."/>
            <person name="Nakamura Y."/>
            <person name="Kawachi M."/>
        </authorList>
    </citation>
    <scope>NUCLEOTIDE SEQUENCE [LARGE SCALE GENOMIC DNA]</scope>
    <source>
        <strain evidence="14 15">NIES-23</strain>
        <plasmid evidence="15">Plasmid Plasmid3 dna</plasmid>
    </source>
</reference>
<keyword evidence="7" id="KW-0808">Transferase</keyword>
<comment type="catalytic activity">
    <reaction evidence="1">
        <text>2 a mycocerosyl-[mycocerosic acid synthase] + a phthiocerol = a dimycocerosyl phthiocerol + 2 holo-[mycocerosic acid synthase].</text>
        <dbReference type="EC" id="2.3.1.282"/>
    </reaction>
</comment>
<dbReference type="GO" id="GO:0016746">
    <property type="term" value="F:acyltransferase activity"/>
    <property type="evidence" value="ECO:0007669"/>
    <property type="project" value="UniProtKB-KW"/>
</dbReference>
<feature type="domain" description="Phthiocerol/phthiodiolone dimycocerosyl transferase C-terminal" evidence="13">
    <location>
        <begin position="197"/>
        <end position="366"/>
    </location>
</feature>
<comment type="similarity">
    <text evidence="4">Belongs to the acyltransferase PapA5 family.</text>
</comment>
<dbReference type="InterPro" id="IPR031641">
    <property type="entry name" value="PapA_C"/>
</dbReference>
<dbReference type="InterPro" id="IPR023213">
    <property type="entry name" value="CAT-like_dom_sf"/>
</dbReference>
<dbReference type="PANTHER" id="PTHR28037:SF1">
    <property type="entry name" value="ALCOHOL O-ACETYLTRANSFERASE 1-RELATED"/>
    <property type="match status" value="1"/>
</dbReference>
<accession>A0A1Z4KWH6</accession>